<dbReference type="Gene3D" id="3.40.50.10610">
    <property type="entry name" value="ABC-type transport auxiliary lipoprotein component"/>
    <property type="match status" value="1"/>
</dbReference>
<dbReference type="AlphaFoldDB" id="A0A3A1P3N2"/>
<evidence type="ECO:0000259" key="2">
    <source>
        <dbReference type="Pfam" id="PF03886"/>
    </source>
</evidence>
<dbReference type="InterPro" id="IPR005586">
    <property type="entry name" value="ABC_trans_aux"/>
</dbReference>
<keyword evidence="1" id="KW-0732">Signal</keyword>
<gene>
    <name evidence="3" type="ORF">D2V17_13725</name>
</gene>
<reference evidence="3 4" key="1">
    <citation type="submission" date="2018-08" db="EMBL/GenBank/DDBJ databases">
        <title>Erythrobacter zhengii sp.nov., a bacterium isolated from deep-sea sediment.</title>
        <authorList>
            <person name="Fang C."/>
            <person name="Wu Y.-H."/>
            <person name="Sun C."/>
            <person name="Wang H."/>
            <person name="Cheng H."/>
            <person name="Meng F.-X."/>
            <person name="Wang C.-S."/>
            <person name="Xu X.-W."/>
        </authorList>
    </citation>
    <scope>NUCLEOTIDE SEQUENCE [LARGE SCALE GENOMIC DNA]</scope>
    <source>
        <strain evidence="3 4">CCTCC AB 2015396</strain>
    </source>
</reference>
<dbReference type="SUPFAM" id="SSF159594">
    <property type="entry name" value="XCC0632-like"/>
    <property type="match status" value="1"/>
</dbReference>
<feature type="domain" description="ABC-type transport auxiliary lipoprotein component" evidence="2">
    <location>
        <begin position="47"/>
        <end position="192"/>
    </location>
</feature>
<dbReference type="PROSITE" id="PS51257">
    <property type="entry name" value="PROKAR_LIPOPROTEIN"/>
    <property type="match status" value="1"/>
</dbReference>
<dbReference type="Pfam" id="PF03886">
    <property type="entry name" value="ABC_trans_aux"/>
    <property type="match status" value="1"/>
</dbReference>
<feature type="signal peptide" evidence="1">
    <location>
        <begin position="1"/>
        <end position="25"/>
    </location>
</feature>
<dbReference type="Proteomes" id="UP000265366">
    <property type="component" value="Unassembled WGS sequence"/>
</dbReference>
<organism evidence="3 4">
    <name type="scientific">Aurantiacibacter xanthus</name>
    <dbReference type="NCBI Taxonomy" id="1784712"/>
    <lineage>
        <taxon>Bacteria</taxon>
        <taxon>Pseudomonadati</taxon>
        <taxon>Pseudomonadota</taxon>
        <taxon>Alphaproteobacteria</taxon>
        <taxon>Sphingomonadales</taxon>
        <taxon>Erythrobacteraceae</taxon>
        <taxon>Aurantiacibacter</taxon>
    </lineage>
</organism>
<name>A0A3A1P3N2_9SPHN</name>
<proteinExistence type="predicted"/>
<sequence length="196" mass="20871">MPRRFSALLAAVAGATLLSGCISFGEDPPEQLLTLTPQARIEAGAVREGAINATLAVMEPSTSQRLNVNRIPVSTTDSSLAYLQDAFWVEKPAKLFRNVLAETIRAGGKRFVVDGGDLAYAAPVQLTGELVEMGYDAPSRSAVVVFDAVMANAMGDLRTQRFEHRVEGVRPEALDVGRALNEATNAVAADVAAWVD</sequence>
<protein>
    <submittedName>
        <fullName evidence="3">ABC transporter</fullName>
    </submittedName>
</protein>
<feature type="chain" id="PRO_5017231810" evidence="1">
    <location>
        <begin position="26"/>
        <end position="196"/>
    </location>
</feature>
<keyword evidence="4" id="KW-1185">Reference proteome</keyword>
<evidence type="ECO:0000256" key="1">
    <source>
        <dbReference type="SAM" id="SignalP"/>
    </source>
</evidence>
<evidence type="ECO:0000313" key="3">
    <source>
        <dbReference type="EMBL" id="RIV83296.1"/>
    </source>
</evidence>
<dbReference type="OrthoDB" id="7391077at2"/>
<dbReference type="EMBL" id="QXFM01000113">
    <property type="protein sequence ID" value="RIV83296.1"/>
    <property type="molecule type" value="Genomic_DNA"/>
</dbReference>
<comment type="caution">
    <text evidence="3">The sequence shown here is derived from an EMBL/GenBank/DDBJ whole genome shotgun (WGS) entry which is preliminary data.</text>
</comment>
<accession>A0A3A1P3N2</accession>
<evidence type="ECO:0000313" key="4">
    <source>
        <dbReference type="Proteomes" id="UP000265366"/>
    </source>
</evidence>